<keyword evidence="2" id="KW-1133">Transmembrane helix</keyword>
<dbReference type="STRING" id="1267766.WYH_01150"/>
<dbReference type="KEGG" id="aay:WYH_01150"/>
<feature type="transmembrane region" description="Helical" evidence="2">
    <location>
        <begin position="12"/>
        <end position="33"/>
    </location>
</feature>
<feature type="compositionally biased region" description="Acidic residues" evidence="1">
    <location>
        <begin position="227"/>
        <end position="238"/>
    </location>
</feature>
<sequence>MNETSKPASRKKVIFGSIAAAAIVGVVVVGFVLPAEFGVDPTGIGKATGLVGMSEEEGMSLELQRGMAREGVLLDADATPGPQGLSAQFSQMLAAHDIAAPPAEDTKSDRFTFELLPYEGIELKYELAEGAPLLFAWEATGPLNYDMHGHPYEGGEELTESYSITDSPSQSGIYVAPFTGIHGWYWQNRTLDNVTLTLDATGAISASYTFDQAGQHDRAISPIEPGDAGDSETAEQAI</sequence>
<reference evidence="3" key="1">
    <citation type="submission" date="2015-05" db="EMBL/GenBank/DDBJ databases">
        <title>The complete genome of Altererythrobacter atlanticus strain 26DY36.</title>
        <authorList>
            <person name="Wu Y.-H."/>
            <person name="Cheng H."/>
            <person name="Wu X.-W."/>
        </authorList>
    </citation>
    <scope>NUCLEOTIDE SEQUENCE [LARGE SCALE GENOMIC DNA]</scope>
    <source>
        <strain evidence="3">26DY36</strain>
    </source>
</reference>
<evidence type="ECO:0000313" key="3">
    <source>
        <dbReference type="EMBL" id="AKH42196.1"/>
    </source>
</evidence>
<protein>
    <submittedName>
        <fullName evidence="3">Uncharacterized protein</fullName>
    </submittedName>
</protein>
<keyword evidence="4" id="KW-1185">Reference proteome</keyword>
<name>A0A0F7KST2_9SPHN</name>
<evidence type="ECO:0000256" key="1">
    <source>
        <dbReference type="SAM" id="MobiDB-lite"/>
    </source>
</evidence>
<dbReference type="EMBL" id="CP011452">
    <property type="protein sequence ID" value="AKH42196.1"/>
    <property type="molecule type" value="Genomic_DNA"/>
</dbReference>
<organism evidence="3 4">
    <name type="scientific">Croceibacterium atlanticum</name>
    <dbReference type="NCBI Taxonomy" id="1267766"/>
    <lineage>
        <taxon>Bacteria</taxon>
        <taxon>Pseudomonadati</taxon>
        <taxon>Pseudomonadota</taxon>
        <taxon>Alphaproteobacteria</taxon>
        <taxon>Sphingomonadales</taxon>
        <taxon>Erythrobacteraceae</taxon>
        <taxon>Croceibacterium</taxon>
    </lineage>
</organism>
<keyword evidence="2" id="KW-0472">Membrane</keyword>
<feature type="region of interest" description="Disordered" evidence="1">
    <location>
        <begin position="215"/>
        <end position="238"/>
    </location>
</feature>
<dbReference type="Proteomes" id="UP000034392">
    <property type="component" value="Chromosome"/>
</dbReference>
<dbReference type="AlphaFoldDB" id="A0A0F7KST2"/>
<proteinExistence type="predicted"/>
<accession>A0A0F7KST2</accession>
<evidence type="ECO:0000313" key="4">
    <source>
        <dbReference type="Proteomes" id="UP000034392"/>
    </source>
</evidence>
<dbReference type="RefSeq" id="WP_218917154.1">
    <property type="nucleotide sequence ID" value="NZ_CP011452.2"/>
</dbReference>
<keyword evidence="2" id="KW-0812">Transmembrane</keyword>
<gene>
    <name evidence="3" type="ORF">WYH_01150</name>
</gene>
<evidence type="ECO:0000256" key="2">
    <source>
        <dbReference type="SAM" id="Phobius"/>
    </source>
</evidence>
<dbReference type="PATRIC" id="fig|1267766.3.peg.1156"/>